<dbReference type="Pfam" id="PF08386">
    <property type="entry name" value="Abhydrolase_4"/>
    <property type="match status" value="1"/>
</dbReference>
<keyword evidence="3" id="KW-1185">Reference proteome</keyword>
<reference evidence="2" key="2">
    <citation type="submission" date="2020-09" db="EMBL/GenBank/DDBJ databases">
        <authorList>
            <person name="Sun Q."/>
            <person name="Ohkuma M."/>
        </authorList>
    </citation>
    <scope>NUCLEOTIDE SEQUENCE</scope>
    <source>
        <strain evidence="2">JCM 3172</strain>
    </source>
</reference>
<reference evidence="2" key="1">
    <citation type="journal article" date="2014" name="Int. J. Syst. Evol. Microbiol.">
        <title>Complete genome sequence of Corynebacterium casei LMG S-19264T (=DSM 44701T), isolated from a smear-ripened cheese.</title>
        <authorList>
            <consortium name="US DOE Joint Genome Institute (JGI-PGF)"/>
            <person name="Walter F."/>
            <person name="Albersmeier A."/>
            <person name="Kalinowski J."/>
            <person name="Ruckert C."/>
        </authorList>
    </citation>
    <scope>NUCLEOTIDE SEQUENCE</scope>
    <source>
        <strain evidence="2">JCM 3172</strain>
    </source>
</reference>
<gene>
    <name evidence="2" type="ORF">GCM10014713_33880</name>
</gene>
<dbReference type="InterPro" id="IPR013595">
    <property type="entry name" value="Pept_S33_TAP-like_C"/>
</dbReference>
<dbReference type="AlphaFoldDB" id="A0A918LQW8"/>
<accession>A0A918LQW8</accession>
<protein>
    <recommendedName>
        <fullName evidence="1">Peptidase S33 tripeptidyl aminopeptidase-like C-terminal domain-containing protein</fullName>
    </recommendedName>
</protein>
<evidence type="ECO:0000259" key="1">
    <source>
        <dbReference type="Pfam" id="PF08386"/>
    </source>
</evidence>
<dbReference type="Gene3D" id="3.40.50.1820">
    <property type="entry name" value="alpha/beta hydrolase"/>
    <property type="match status" value="1"/>
</dbReference>
<evidence type="ECO:0000313" key="3">
    <source>
        <dbReference type="Proteomes" id="UP000619486"/>
    </source>
</evidence>
<name>A0A918LQW8_9ACTN</name>
<dbReference type="InterPro" id="IPR029058">
    <property type="entry name" value="AB_hydrolase_fold"/>
</dbReference>
<dbReference type="Proteomes" id="UP000619486">
    <property type="component" value="Unassembled WGS sequence"/>
</dbReference>
<dbReference type="RefSeq" id="WP_019887391.1">
    <property type="nucleotide sequence ID" value="NZ_BMQQ01000011.1"/>
</dbReference>
<organism evidence="2 3">
    <name type="scientific">Streptomyces purpureus</name>
    <dbReference type="NCBI Taxonomy" id="1951"/>
    <lineage>
        <taxon>Bacteria</taxon>
        <taxon>Bacillati</taxon>
        <taxon>Actinomycetota</taxon>
        <taxon>Actinomycetes</taxon>
        <taxon>Kitasatosporales</taxon>
        <taxon>Streptomycetaceae</taxon>
        <taxon>Streptomyces</taxon>
    </lineage>
</organism>
<evidence type="ECO:0000313" key="2">
    <source>
        <dbReference type="EMBL" id="GGT37346.1"/>
    </source>
</evidence>
<proteinExistence type="predicted"/>
<feature type="domain" description="Peptidase S33 tripeptidyl aminopeptidase-like C-terminal" evidence="1">
    <location>
        <begin position="88"/>
        <end position="182"/>
    </location>
</feature>
<comment type="caution">
    <text evidence="2">The sequence shown here is derived from an EMBL/GenBank/DDBJ whole genome shotgun (WGS) entry which is preliminary data.</text>
</comment>
<dbReference type="SUPFAM" id="SSF53474">
    <property type="entry name" value="alpha/beta-Hydrolases"/>
    <property type="match status" value="1"/>
</dbReference>
<dbReference type="EMBL" id="BMQQ01000011">
    <property type="protein sequence ID" value="GGT37346.1"/>
    <property type="molecule type" value="Genomic_DNA"/>
</dbReference>
<sequence length="184" mass="19610">MLRQSLQNAFVTDGAFPAFARLVRDAKDPAAVPALTPDIAYALPDTDAAITVAVICNDVKWPGSVPGHRRAVLADRAAHPLTAGMPANITPCSFWKSKPTSEPTRITSDGPSNILMIQSLRDPATPHHVGLKMRQALGDRARLVLVDQGGHGMYLTNGNACGNRAVTDFLTTGARPYEDTHCAS</sequence>